<dbReference type="Gene3D" id="3.30.420.10">
    <property type="entry name" value="Ribonuclease H-like superfamily/Ribonuclease H"/>
    <property type="match status" value="1"/>
</dbReference>
<name>A0A5B6X1K2_9ROSI</name>
<proteinExistence type="predicted"/>
<dbReference type="SUPFAM" id="SSF53098">
    <property type="entry name" value="Ribonuclease H-like"/>
    <property type="match status" value="1"/>
</dbReference>
<dbReference type="InterPro" id="IPR023780">
    <property type="entry name" value="Chromo_domain"/>
</dbReference>
<dbReference type="GO" id="GO:0015074">
    <property type="term" value="P:DNA integration"/>
    <property type="evidence" value="ECO:0007669"/>
    <property type="project" value="InterPro"/>
</dbReference>
<sequence>MDFIEGLPLSHGKSTILVVIDMLTKYGHFLPLHHPYTASLVAQEFLYHVYKLHGAPEAIVSDRDKIFLSNFWQDLFRYLGVKLRMSTTYHPQTDGQTEILNKCLETYLCCMTGETPSTWFSWLPLAEWWYNTTYHSFIRCTPYEALYGQEPPLHFPYLAGASFVASVDRSLKQREVMRRLLKFHLSRAQDHMKQMADRRDLVYLKLQPYRQHSLRHFKNQKLSPQYFGSFPVVAHIGTVAYKLQLPESARIHPTFHVSQLKKHVGSAVHASTLPPMGSDGVLLKTPVRILNHRMVKQGNHAAVEVLVEWADTFPEDSTWENLDSLRRRVPTFDP</sequence>
<dbReference type="InterPro" id="IPR036397">
    <property type="entry name" value="RNaseH_sf"/>
</dbReference>
<dbReference type="GO" id="GO:0003964">
    <property type="term" value="F:RNA-directed DNA polymerase activity"/>
    <property type="evidence" value="ECO:0007669"/>
    <property type="project" value="UniProtKB-KW"/>
</dbReference>
<evidence type="ECO:0000259" key="1">
    <source>
        <dbReference type="PROSITE" id="PS50994"/>
    </source>
</evidence>
<organism evidence="2 3">
    <name type="scientific">Gossypium australe</name>
    <dbReference type="NCBI Taxonomy" id="47621"/>
    <lineage>
        <taxon>Eukaryota</taxon>
        <taxon>Viridiplantae</taxon>
        <taxon>Streptophyta</taxon>
        <taxon>Embryophyta</taxon>
        <taxon>Tracheophyta</taxon>
        <taxon>Spermatophyta</taxon>
        <taxon>Magnoliopsida</taxon>
        <taxon>eudicotyledons</taxon>
        <taxon>Gunneridae</taxon>
        <taxon>Pentapetalae</taxon>
        <taxon>rosids</taxon>
        <taxon>malvids</taxon>
        <taxon>Malvales</taxon>
        <taxon>Malvaceae</taxon>
        <taxon>Malvoideae</taxon>
        <taxon>Gossypium</taxon>
    </lineage>
</organism>
<dbReference type="InterPro" id="IPR012337">
    <property type="entry name" value="RNaseH-like_sf"/>
</dbReference>
<evidence type="ECO:0000313" key="3">
    <source>
        <dbReference type="Proteomes" id="UP000325315"/>
    </source>
</evidence>
<dbReference type="EMBL" id="SMMG02000001">
    <property type="protein sequence ID" value="KAA3488050.1"/>
    <property type="molecule type" value="Genomic_DNA"/>
</dbReference>
<dbReference type="InterPro" id="IPR016197">
    <property type="entry name" value="Chromo-like_dom_sf"/>
</dbReference>
<dbReference type="PANTHER" id="PTHR45835">
    <property type="entry name" value="YALI0A06105P"/>
    <property type="match status" value="1"/>
</dbReference>
<dbReference type="PROSITE" id="PS50994">
    <property type="entry name" value="INTEGRASE"/>
    <property type="match status" value="1"/>
</dbReference>
<feature type="domain" description="Integrase catalytic" evidence="1">
    <location>
        <begin position="1"/>
        <end position="150"/>
    </location>
</feature>
<dbReference type="SUPFAM" id="SSF54160">
    <property type="entry name" value="Chromo domain-like"/>
    <property type="match status" value="1"/>
</dbReference>
<dbReference type="Proteomes" id="UP000325315">
    <property type="component" value="Unassembled WGS sequence"/>
</dbReference>
<dbReference type="GO" id="GO:0003676">
    <property type="term" value="F:nucleic acid binding"/>
    <property type="evidence" value="ECO:0007669"/>
    <property type="project" value="InterPro"/>
</dbReference>
<keyword evidence="2" id="KW-0548">Nucleotidyltransferase</keyword>
<keyword evidence="3" id="KW-1185">Reference proteome</keyword>
<dbReference type="Pfam" id="PF00385">
    <property type="entry name" value="Chromo"/>
    <property type="match status" value="1"/>
</dbReference>
<accession>A0A5B6X1K2</accession>
<dbReference type="InterPro" id="IPR056924">
    <property type="entry name" value="SH3_Tf2-1"/>
</dbReference>
<reference evidence="3" key="1">
    <citation type="journal article" date="2019" name="Plant Biotechnol. J.">
        <title>Genome sequencing of the Australian wild diploid species Gossypium australe highlights disease resistance and delayed gland morphogenesis.</title>
        <authorList>
            <person name="Cai Y."/>
            <person name="Cai X."/>
            <person name="Wang Q."/>
            <person name="Wang P."/>
            <person name="Zhang Y."/>
            <person name="Cai C."/>
            <person name="Xu Y."/>
            <person name="Wang K."/>
            <person name="Zhou Z."/>
            <person name="Wang C."/>
            <person name="Geng S."/>
            <person name="Li B."/>
            <person name="Dong Q."/>
            <person name="Hou Y."/>
            <person name="Wang H."/>
            <person name="Ai P."/>
            <person name="Liu Z."/>
            <person name="Yi F."/>
            <person name="Sun M."/>
            <person name="An G."/>
            <person name="Cheng J."/>
            <person name="Zhang Y."/>
            <person name="Shi Q."/>
            <person name="Xie Y."/>
            <person name="Shi X."/>
            <person name="Chang Y."/>
            <person name="Huang F."/>
            <person name="Chen Y."/>
            <person name="Hong S."/>
            <person name="Mi L."/>
            <person name="Sun Q."/>
            <person name="Zhang L."/>
            <person name="Zhou B."/>
            <person name="Peng R."/>
            <person name="Zhang X."/>
            <person name="Liu F."/>
        </authorList>
    </citation>
    <scope>NUCLEOTIDE SEQUENCE [LARGE SCALE GENOMIC DNA]</scope>
    <source>
        <strain evidence="3">cv. PA1801</strain>
    </source>
</reference>
<keyword evidence="2" id="KW-0808">Transferase</keyword>
<protein>
    <submittedName>
        <fullName evidence="2">Reverse transcriptase</fullName>
    </submittedName>
</protein>
<keyword evidence="2" id="KW-0695">RNA-directed DNA polymerase</keyword>
<evidence type="ECO:0000313" key="2">
    <source>
        <dbReference type="EMBL" id="KAA3488050.1"/>
    </source>
</evidence>
<dbReference type="OrthoDB" id="5554229at2759"/>
<gene>
    <name evidence="2" type="ORF">EPI10_031831</name>
</gene>
<dbReference type="Pfam" id="PF24626">
    <property type="entry name" value="SH3_Tf2-1"/>
    <property type="match status" value="1"/>
</dbReference>
<dbReference type="InterPro" id="IPR001584">
    <property type="entry name" value="Integrase_cat-core"/>
</dbReference>
<dbReference type="PANTHER" id="PTHR45835:SF104">
    <property type="entry name" value="PROTEIN NYNRIN-LIKE"/>
    <property type="match status" value="1"/>
</dbReference>
<comment type="caution">
    <text evidence="2">The sequence shown here is derived from an EMBL/GenBank/DDBJ whole genome shotgun (WGS) entry which is preliminary data.</text>
</comment>
<dbReference type="AlphaFoldDB" id="A0A5B6X1K2"/>